<comment type="caution">
    <text evidence="1">The sequence shown here is derived from an EMBL/GenBank/DDBJ whole genome shotgun (WGS) entry which is preliminary data.</text>
</comment>
<evidence type="ECO:0000313" key="1">
    <source>
        <dbReference type="EMBL" id="MFD1569080.1"/>
    </source>
</evidence>
<dbReference type="InterPro" id="IPR024093">
    <property type="entry name" value="Uncharacterised_MTH865"/>
</dbReference>
<dbReference type="EMBL" id="JBHUDB010000001">
    <property type="protein sequence ID" value="MFD1569080.1"/>
    <property type="molecule type" value="Genomic_DNA"/>
</dbReference>
<accession>A0ABD6BW77</accession>
<proteinExistence type="predicted"/>
<organism evidence="1 2">
    <name type="scientific">Halorubrum laminariae</name>
    <dbReference type="NCBI Taxonomy" id="1433523"/>
    <lineage>
        <taxon>Archaea</taxon>
        <taxon>Methanobacteriati</taxon>
        <taxon>Methanobacteriota</taxon>
        <taxon>Stenosarchaea group</taxon>
        <taxon>Halobacteria</taxon>
        <taxon>Halobacteriales</taxon>
        <taxon>Haloferacaceae</taxon>
        <taxon>Halorubrum</taxon>
    </lineage>
</organism>
<protein>
    <submittedName>
        <fullName evidence="1">MTH865 family protein</fullName>
    </submittedName>
</protein>
<reference evidence="1 2" key="1">
    <citation type="journal article" date="2019" name="Int. J. Syst. Evol. Microbiol.">
        <title>The Global Catalogue of Microorganisms (GCM) 10K type strain sequencing project: providing services to taxonomists for standard genome sequencing and annotation.</title>
        <authorList>
            <consortium name="The Broad Institute Genomics Platform"/>
            <consortium name="The Broad Institute Genome Sequencing Center for Infectious Disease"/>
            <person name="Wu L."/>
            <person name="Ma J."/>
        </authorList>
    </citation>
    <scope>NUCLEOTIDE SEQUENCE [LARGE SCALE GENOMIC DNA]</scope>
    <source>
        <strain evidence="1 2">CGMCC 1.12689</strain>
    </source>
</reference>
<dbReference type="Proteomes" id="UP001597185">
    <property type="component" value="Unassembled WGS sequence"/>
</dbReference>
<keyword evidence="2" id="KW-1185">Reference proteome</keyword>
<sequence length="85" mass="9209">MSDVRSELREQFLDAFDGADYPVESQMDLVPVLPDGPTTTFEAGDVRVTAMELASKLGGEQEFPYESADALVDDILDGLEAKGLI</sequence>
<dbReference type="AlphaFoldDB" id="A0ABD6BW77"/>
<evidence type="ECO:0000313" key="2">
    <source>
        <dbReference type="Proteomes" id="UP001597185"/>
    </source>
</evidence>
<dbReference type="InterPro" id="IPR036825">
    <property type="entry name" value="MTH865-like_sf"/>
</dbReference>
<dbReference type="Pfam" id="PF07747">
    <property type="entry name" value="MTH865"/>
    <property type="match status" value="1"/>
</dbReference>
<name>A0ABD6BW77_9EURY</name>
<dbReference type="RefSeq" id="WP_256418491.1">
    <property type="nucleotide sequence ID" value="NZ_JANHDL010000006.1"/>
</dbReference>
<gene>
    <name evidence="1" type="ORF">ACFR9T_00465</name>
</gene>
<dbReference type="Gene3D" id="1.10.238.80">
    <property type="entry name" value="MTH865-like"/>
    <property type="match status" value="1"/>
</dbReference>
<dbReference type="SUPFAM" id="SSF69025">
    <property type="entry name" value="Hypothetical protein MTH865"/>
    <property type="match status" value="1"/>
</dbReference>